<dbReference type="SUPFAM" id="SSF52058">
    <property type="entry name" value="L domain-like"/>
    <property type="match status" value="1"/>
</dbReference>
<sequence>MAVDKLLPRLPDLIVHKIFRLIPTKLAIRSTIVSKQWASVWSLGVPLLDFDDEGDSTDHDGDNLVRRKLLFIDFVESCMKHCGKKKLLELDSFRLRMRYDSELIGATRIDKWFSFVVDRCVKELDISIQRKDDNDPVKSTYYCIPHTILNAQFLTGLNLEHVRIQESIDLISLPLLKTMSLNTVLFDCRMHSDRSLWMGCPSIEHLSLTSCSFSSLQCSTITVINSSLKFLQVMYCKCVSFQLRDENLESVIFTSEFSQLHSICLLNECVKLKYISIYAQHAKICEIPGTCRDNVKANIDIPNLRVFGYDGYLLPNDVISMKARNPLAALIKLNWDAEEEVLELTFLPPWTHFPTWRDFLQNFDCFDKLELDIRHDAIAEVNYLSLLIELLRTLLLQVLTFSENFRKTFSPPLPNIKYVRISIVRLRCPQTVARVSALINSLHWMAPSATITLNYWDYGPPESSGESSGEDE</sequence>
<organism evidence="1 2">
    <name type="scientific">Rosa chinensis</name>
    <name type="common">China rose</name>
    <dbReference type="NCBI Taxonomy" id="74649"/>
    <lineage>
        <taxon>Eukaryota</taxon>
        <taxon>Viridiplantae</taxon>
        <taxon>Streptophyta</taxon>
        <taxon>Embryophyta</taxon>
        <taxon>Tracheophyta</taxon>
        <taxon>Spermatophyta</taxon>
        <taxon>Magnoliopsida</taxon>
        <taxon>eudicotyledons</taxon>
        <taxon>Gunneridae</taxon>
        <taxon>Pentapetalae</taxon>
        <taxon>rosids</taxon>
        <taxon>fabids</taxon>
        <taxon>Rosales</taxon>
        <taxon>Rosaceae</taxon>
        <taxon>Rosoideae</taxon>
        <taxon>Rosoideae incertae sedis</taxon>
        <taxon>Rosa</taxon>
    </lineage>
</organism>
<keyword evidence="2" id="KW-1185">Reference proteome</keyword>
<dbReference type="AlphaFoldDB" id="A0A2P6RL01"/>
<dbReference type="PANTHER" id="PTHR31293:SF12">
    <property type="entry name" value="RNI-LIKE SUPERFAMILY PROTEIN"/>
    <property type="match status" value="1"/>
</dbReference>
<reference evidence="1 2" key="1">
    <citation type="journal article" date="2018" name="Nat. Genet.">
        <title>The Rosa genome provides new insights in the design of modern roses.</title>
        <authorList>
            <person name="Bendahmane M."/>
        </authorList>
    </citation>
    <scope>NUCLEOTIDE SEQUENCE [LARGE SCALE GENOMIC DNA]</scope>
    <source>
        <strain evidence="2">cv. Old Blush</strain>
    </source>
</reference>
<dbReference type="InterPro" id="IPR055294">
    <property type="entry name" value="FBL60-like"/>
</dbReference>
<dbReference type="InterPro" id="IPR032675">
    <property type="entry name" value="LRR_dom_sf"/>
</dbReference>
<evidence type="ECO:0000313" key="2">
    <source>
        <dbReference type="Proteomes" id="UP000238479"/>
    </source>
</evidence>
<protein>
    <submittedName>
        <fullName evidence="1">Putative F-box domain, leucine-rich repeat domain, L domain-containing protein</fullName>
    </submittedName>
</protein>
<evidence type="ECO:0000313" key="1">
    <source>
        <dbReference type="EMBL" id="PRQ47112.1"/>
    </source>
</evidence>
<dbReference type="InterPro" id="IPR036047">
    <property type="entry name" value="F-box-like_dom_sf"/>
</dbReference>
<gene>
    <name evidence="1" type="ORF">RchiOBHm_Chr2g0096151</name>
</gene>
<dbReference type="Gramene" id="PRQ47112">
    <property type="protein sequence ID" value="PRQ47112"/>
    <property type="gene ID" value="RchiOBHm_Chr2g0096151"/>
</dbReference>
<dbReference type="OMA" id="HAKICEI"/>
<dbReference type="SUPFAM" id="SSF81383">
    <property type="entry name" value="F-box domain"/>
    <property type="match status" value="1"/>
</dbReference>
<name>A0A2P6RL01_ROSCH</name>
<accession>A0A2P6RL01</accession>
<proteinExistence type="predicted"/>
<dbReference type="Proteomes" id="UP000238479">
    <property type="component" value="Chromosome 2"/>
</dbReference>
<comment type="caution">
    <text evidence="1">The sequence shown here is derived from an EMBL/GenBank/DDBJ whole genome shotgun (WGS) entry which is preliminary data.</text>
</comment>
<dbReference type="PANTHER" id="PTHR31293">
    <property type="entry name" value="RNI-LIKE SUPERFAMILY PROTEIN"/>
    <property type="match status" value="1"/>
</dbReference>
<dbReference type="Gene3D" id="3.80.10.10">
    <property type="entry name" value="Ribonuclease Inhibitor"/>
    <property type="match status" value="1"/>
</dbReference>
<dbReference type="EMBL" id="PDCK01000040">
    <property type="protein sequence ID" value="PRQ47112.1"/>
    <property type="molecule type" value="Genomic_DNA"/>
</dbReference>